<dbReference type="PANTHER" id="PTHR20982:SF3">
    <property type="entry name" value="MITOCHONDRIAL RIBOSOME RECYCLING FACTOR PSEUDO 1"/>
    <property type="match status" value="1"/>
</dbReference>
<sequence>MAPPASVARLPILGLPSECPPAAGSWHQWAGFASKGAGGNKRGKGGGKGGGGAGEEGAGAAVQSGAADGGGSGGFSMAPFESAMADSLSALRHELAGLRTGRASPGMLEALPVPGSSRGDGAHVKSLGTVVARGPQLLAVEVYTKEDAEPVARAIRNSPLAFQARVESGEVLVPVPRLTLEVVQRLVKLARQEANEALQGVRRSRQRAMEAAREAGRQPGVQVSTDRFTREVESVLKAKEKDLHENH</sequence>
<dbReference type="Gene3D" id="3.30.1360.40">
    <property type="match status" value="1"/>
</dbReference>
<feature type="region of interest" description="Disordered" evidence="6">
    <location>
        <begin position="34"/>
        <end position="68"/>
    </location>
</feature>
<feature type="domain" description="Ribosome recycling factor" evidence="7">
    <location>
        <begin position="91"/>
        <end position="243"/>
    </location>
</feature>
<evidence type="ECO:0000259" key="7">
    <source>
        <dbReference type="Pfam" id="PF01765"/>
    </source>
</evidence>
<dbReference type="AlphaFoldDB" id="A0A150GU87"/>
<gene>
    <name evidence="8" type="ORF">GPECTOR_7g1345</name>
</gene>
<proteinExistence type="inferred from homology"/>
<dbReference type="Proteomes" id="UP000075714">
    <property type="component" value="Unassembled WGS sequence"/>
</dbReference>
<organism evidence="8 9">
    <name type="scientific">Gonium pectorale</name>
    <name type="common">Green alga</name>
    <dbReference type="NCBI Taxonomy" id="33097"/>
    <lineage>
        <taxon>Eukaryota</taxon>
        <taxon>Viridiplantae</taxon>
        <taxon>Chlorophyta</taxon>
        <taxon>core chlorophytes</taxon>
        <taxon>Chlorophyceae</taxon>
        <taxon>CS clade</taxon>
        <taxon>Chlamydomonadales</taxon>
        <taxon>Volvocaceae</taxon>
        <taxon>Gonium</taxon>
    </lineage>
</organism>
<keyword evidence="4" id="KW-0648">Protein biosynthesis</keyword>
<dbReference type="OrthoDB" id="407355at2759"/>
<dbReference type="InterPro" id="IPR002661">
    <property type="entry name" value="Ribosome_recyc_fac"/>
</dbReference>
<feature type="compositionally biased region" description="Gly residues" evidence="6">
    <location>
        <begin position="36"/>
        <end position="57"/>
    </location>
</feature>
<comment type="similarity">
    <text evidence="2">Belongs to the RRF family.</text>
</comment>
<protein>
    <recommendedName>
        <fullName evidence="3">Ribosome-recycling factor, chloroplastic</fullName>
    </recommendedName>
    <alternativeName>
        <fullName evidence="5">Ribosome-releasing factor, chloroplastic</fullName>
    </alternativeName>
</protein>
<dbReference type="GO" id="GO:0006412">
    <property type="term" value="P:translation"/>
    <property type="evidence" value="ECO:0007669"/>
    <property type="project" value="UniProtKB-KW"/>
</dbReference>
<evidence type="ECO:0000256" key="5">
    <source>
        <dbReference type="ARBA" id="ARBA00032397"/>
    </source>
</evidence>
<comment type="caution">
    <text evidence="8">The sequence shown here is derived from an EMBL/GenBank/DDBJ whole genome shotgun (WGS) entry which is preliminary data.</text>
</comment>
<dbReference type="PANTHER" id="PTHR20982">
    <property type="entry name" value="RIBOSOME RECYCLING FACTOR"/>
    <property type="match status" value="1"/>
</dbReference>
<evidence type="ECO:0000256" key="2">
    <source>
        <dbReference type="ARBA" id="ARBA00005912"/>
    </source>
</evidence>
<comment type="function">
    <text evidence="1">Responsible for the release of ribosomes from messenger RNA at the termination of chloroplastic protein biosynthesis.</text>
</comment>
<evidence type="ECO:0000313" key="9">
    <source>
        <dbReference type="Proteomes" id="UP000075714"/>
    </source>
</evidence>
<keyword evidence="9" id="KW-1185">Reference proteome</keyword>
<accession>A0A150GU87</accession>
<evidence type="ECO:0000256" key="6">
    <source>
        <dbReference type="SAM" id="MobiDB-lite"/>
    </source>
</evidence>
<evidence type="ECO:0000256" key="4">
    <source>
        <dbReference type="ARBA" id="ARBA00022917"/>
    </source>
</evidence>
<dbReference type="SUPFAM" id="SSF55194">
    <property type="entry name" value="Ribosome recycling factor, RRF"/>
    <property type="match status" value="1"/>
</dbReference>
<dbReference type="STRING" id="33097.A0A150GU87"/>
<name>A0A150GU87_GONPE</name>
<dbReference type="EMBL" id="LSYV01000008">
    <property type="protein sequence ID" value="KXZ53446.1"/>
    <property type="molecule type" value="Genomic_DNA"/>
</dbReference>
<reference evidence="9" key="1">
    <citation type="journal article" date="2016" name="Nat. Commun.">
        <title>The Gonium pectorale genome demonstrates co-option of cell cycle regulation during the evolution of multicellularity.</title>
        <authorList>
            <person name="Hanschen E.R."/>
            <person name="Marriage T.N."/>
            <person name="Ferris P.J."/>
            <person name="Hamaji T."/>
            <person name="Toyoda A."/>
            <person name="Fujiyama A."/>
            <person name="Neme R."/>
            <person name="Noguchi H."/>
            <person name="Minakuchi Y."/>
            <person name="Suzuki M."/>
            <person name="Kawai-Toyooka H."/>
            <person name="Smith D.R."/>
            <person name="Sparks H."/>
            <person name="Anderson J."/>
            <person name="Bakaric R."/>
            <person name="Luria V."/>
            <person name="Karger A."/>
            <person name="Kirschner M.W."/>
            <person name="Durand P.M."/>
            <person name="Michod R.E."/>
            <person name="Nozaki H."/>
            <person name="Olson B.J."/>
        </authorList>
    </citation>
    <scope>NUCLEOTIDE SEQUENCE [LARGE SCALE GENOMIC DNA]</scope>
    <source>
        <strain evidence="9">NIES-2863</strain>
    </source>
</reference>
<dbReference type="InterPro" id="IPR036191">
    <property type="entry name" value="RRF_sf"/>
</dbReference>
<evidence type="ECO:0000313" key="8">
    <source>
        <dbReference type="EMBL" id="KXZ53446.1"/>
    </source>
</evidence>
<dbReference type="InterPro" id="IPR023584">
    <property type="entry name" value="Ribosome_recyc_fac_dom"/>
</dbReference>
<dbReference type="GO" id="GO:0005739">
    <property type="term" value="C:mitochondrion"/>
    <property type="evidence" value="ECO:0007669"/>
    <property type="project" value="TreeGrafter"/>
</dbReference>
<dbReference type="GO" id="GO:0043023">
    <property type="term" value="F:ribosomal large subunit binding"/>
    <property type="evidence" value="ECO:0007669"/>
    <property type="project" value="TreeGrafter"/>
</dbReference>
<evidence type="ECO:0000256" key="3">
    <source>
        <dbReference type="ARBA" id="ARBA00014063"/>
    </source>
</evidence>
<evidence type="ECO:0000256" key="1">
    <source>
        <dbReference type="ARBA" id="ARBA00002952"/>
    </source>
</evidence>
<dbReference type="Gene3D" id="1.10.132.20">
    <property type="entry name" value="Ribosome-recycling factor"/>
    <property type="match status" value="1"/>
</dbReference>
<dbReference type="Pfam" id="PF01765">
    <property type="entry name" value="RRF"/>
    <property type="match status" value="1"/>
</dbReference>